<dbReference type="InterPro" id="IPR011009">
    <property type="entry name" value="Kinase-like_dom_sf"/>
</dbReference>
<dbReference type="STRING" id="284592.Q6BQ90"/>
<dbReference type="KEGG" id="dha:DEHA2E07348g"/>
<evidence type="ECO:0000313" key="4">
    <source>
        <dbReference type="Proteomes" id="UP000000599"/>
    </source>
</evidence>
<evidence type="ECO:0000259" key="2">
    <source>
        <dbReference type="PROSITE" id="PS50011"/>
    </source>
</evidence>
<feature type="compositionally biased region" description="Polar residues" evidence="1">
    <location>
        <begin position="385"/>
        <end position="403"/>
    </location>
</feature>
<name>Q6BQ90_DEBHA</name>
<dbReference type="VEuPathDB" id="FungiDB:DEHA2E07348g"/>
<dbReference type="Gene3D" id="1.10.510.10">
    <property type="entry name" value="Transferase(Phosphotransferase) domain 1"/>
    <property type="match status" value="1"/>
</dbReference>
<proteinExistence type="predicted"/>
<dbReference type="OrthoDB" id="1668230at2759"/>
<accession>Q6BQ90</accession>
<dbReference type="InterPro" id="IPR000719">
    <property type="entry name" value="Prot_kinase_dom"/>
</dbReference>
<dbReference type="PROSITE" id="PS50011">
    <property type="entry name" value="PROTEIN_KINASE_DOM"/>
    <property type="match status" value="1"/>
</dbReference>
<gene>
    <name evidence="3" type="ordered locus">DEHA2E07348g</name>
</gene>
<organism evidence="3 4">
    <name type="scientific">Debaryomyces hansenii (strain ATCC 36239 / CBS 767 / BCRC 21394 / JCM 1990 / NBRC 0083 / IGC 2968)</name>
    <name type="common">Yeast</name>
    <name type="synonym">Torulaspora hansenii</name>
    <dbReference type="NCBI Taxonomy" id="284592"/>
    <lineage>
        <taxon>Eukaryota</taxon>
        <taxon>Fungi</taxon>
        <taxon>Dikarya</taxon>
        <taxon>Ascomycota</taxon>
        <taxon>Saccharomycotina</taxon>
        <taxon>Pichiomycetes</taxon>
        <taxon>Debaryomycetaceae</taxon>
        <taxon>Debaryomyces</taxon>
    </lineage>
</organism>
<dbReference type="GO" id="GO:0004672">
    <property type="term" value="F:protein kinase activity"/>
    <property type="evidence" value="ECO:0007669"/>
    <property type="project" value="InterPro"/>
</dbReference>
<feature type="domain" description="Protein kinase" evidence="2">
    <location>
        <begin position="417"/>
        <end position="592"/>
    </location>
</feature>
<feature type="region of interest" description="Disordered" evidence="1">
    <location>
        <begin position="384"/>
        <end position="421"/>
    </location>
</feature>
<dbReference type="InParanoid" id="Q6BQ90"/>
<evidence type="ECO:0000313" key="3">
    <source>
        <dbReference type="EMBL" id="CAG87860.2"/>
    </source>
</evidence>
<sequence>MTEYSDDLVSQHPLYLAMCKCIEDELEMYDYHDFYPDWEVMKVNYRILIQELFGVERHELSSFLEDLRRDYRNFLTDFSRGYLPQVKRLCRLILSLPVCEYEIENDNSSSSSGSKGSSNNYTTQFPDFICDDGYLKELENDEVVHTVRKIFSQTENKQLDKTLLDFAFHEYESIPRKGLLEDPYRQAFLGYLIQPICSMLRVALHIETKVETERPALWYEPVPDGIHLQTRTDIVVSRGNLVYCVIETKKYPLLPKYNDNPSDGIISLFSKQKEITKQLICEMLYFKTDRGILTDSYTSVLVELDLDSFERNIHNSRLVKTDNEPKIIPIRYMIRDCHSAKPTLRESLLSYIYNSVEADSKMAIKQERVQRLEEHLKLSGKTLMKSVSSDDNDNQSEGSGSRPSTRDTNVDTLVSIPEGTRKEGDDFRTQLIKLESMYFEKSLLESIDDRFVVAKVYDPRNMNRDQYKIYTPGQERHIRYEWFKTEKVCYSILSKDTEFNSSYVRKGVGQTVITMERSYIAKGYFNLFRYIESIQLPKDRETYEKAKKQLEIIHRNGIIHRNIKEGNILYSKEGLVYIIDFCACKTQNQYLY</sequence>
<dbReference type="RefSeq" id="XP_459630.2">
    <property type="nucleotide sequence ID" value="XM_459630.1"/>
</dbReference>
<dbReference type="GeneID" id="2902719"/>
<keyword evidence="4" id="KW-1185">Reference proteome</keyword>
<reference evidence="3 4" key="1">
    <citation type="journal article" date="2004" name="Nature">
        <title>Genome evolution in yeasts.</title>
        <authorList>
            <consortium name="Genolevures"/>
            <person name="Dujon B."/>
            <person name="Sherman D."/>
            <person name="Fischer G."/>
            <person name="Durrens P."/>
            <person name="Casaregola S."/>
            <person name="Lafontaine I."/>
            <person name="de Montigny J."/>
            <person name="Marck C."/>
            <person name="Neuveglise C."/>
            <person name="Talla E."/>
            <person name="Goffard N."/>
            <person name="Frangeul L."/>
            <person name="Aigle M."/>
            <person name="Anthouard V."/>
            <person name="Babour A."/>
            <person name="Barbe V."/>
            <person name="Barnay S."/>
            <person name="Blanchin S."/>
            <person name="Beckerich J.M."/>
            <person name="Beyne E."/>
            <person name="Bleykasten C."/>
            <person name="Boisrame A."/>
            <person name="Boyer J."/>
            <person name="Cattolico L."/>
            <person name="Confanioleri F."/>
            <person name="de Daruvar A."/>
            <person name="Despons L."/>
            <person name="Fabre E."/>
            <person name="Fairhead C."/>
            <person name="Ferry-Dumazet H."/>
            <person name="Groppi A."/>
            <person name="Hantraye F."/>
            <person name="Hennequin C."/>
            <person name="Jauniaux N."/>
            <person name="Joyet P."/>
            <person name="Kachouri R."/>
            <person name="Kerrest A."/>
            <person name="Koszul R."/>
            <person name="Lemaire M."/>
            <person name="Lesur I."/>
            <person name="Ma L."/>
            <person name="Muller H."/>
            <person name="Nicaud J.M."/>
            <person name="Nikolski M."/>
            <person name="Oztas S."/>
            <person name="Ozier-Kalogeropoulos O."/>
            <person name="Pellenz S."/>
            <person name="Potier S."/>
            <person name="Richard G.F."/>
            <person name="Straub M.L."/>
            <person name="Suleau A."/>
            <person name="Swennene D."/>
            <person name="Tekaia F."/>
            <person name="Wesolowski-Louvel M."/>
            <person name="Westhof E."/>
            <person name="Wirth B."/>
            <person name="Zeniou-Meyer M."/>
            <person name="Zivanovic I."/>
            <person name="Bolotin-Fukuhara M."/>
            <person name="Thierry A."/>
            <person name="Bouchier C."/>
            <person name="Caudron B."/>
            <person name="Scarpelli C."/>
            <person name="Gaillardin C."/>
            <person name="Weissenbach J."/>
            <person name="Wincker P."/>
            <person name="Souciet J.L."/>
        </authorList>
    </citation>
    <scope>NUCLEOTIDE SEQUENCE [LARGE SCALE GENOMIC DNA]</scope>
    <source>
        <strain evidence="4">ATCC 36239 / CBS 767 / BCRC 21394 / JCM 1990 / NBRC 0083 / IGC 2968</strain>
    </source>
</reference>
<dbReference type="SUPFAM" id="SSF56112">
    <property type="entry name" value="Protein kinase-like (PK-like)"/>
    <property type="match status" value="1"/>
</dbReference>
<dbReference type="HOGENOM" id="CLU_432121_0_0_1"/>
<dbReference type="AlphaFoldDB" id="Q6BQ90"/>
<protein>
    <submittedName>
        <fullName evidence="3">DEHA2E07348p</fullName>
    </submittedName>
</protein>
<dbReference type="Proteomes" id="UP000000599">
    <property type="component" value="Chromosome E"/>
</dbReference>
<evidence type="ECO:0000256" key="1">
    <source>
        <dbReference type="SAM" id="MobiDB-lite"/>
    </source>
</evidence>
<dbReference type="GO" id="GO:0005524">
    <property type="term" value="F:ATP binding"/>
    <property type="evidence" value="ECO:0007669"/>
    <property type="project" value="InterPro"/>
</dbReference>
<dbReference type="EMBL" id="CR382137">
    <property type="protein sequence ID" value="CAG87860.2"/>
    <property type="molecule type" value="Genomic_DNA"/>
</dbReference>